<protein>
    <recommendedName>
        <fullName evidence="2">protein-tyrosine-phosphatase</fullName>
        <ecNumber evidence="2">3.1.3.48</ecNumber>
    </recommendedName>
</protein>
<comment type="caution">
    <text evidence="6">The sequence shown here is derived from an EMBL/GenBank/DDBJ whole genome shotgun (WGS) entry which is preliminary data.</text>
</comment>
<dbReference type="GO" id="GO:0008138">
    <property type="term" value="F:protein tyrosine/serine/threonine phosphatase activity"/>
    <property type="evidence" value="ECO:0007669"/>
    <property type="project" value="TreeGrafter"/>
</dbReference>
<feature type="region of interest" description="Disordered" evidence="5">
    <location>
        <begin position="1"/>
        <end position="42"/>
    </location>
</feature>
<dbReference type="PANTHER" id="PTHR45848:SF4">
    <property type="entry name" value="DUAL SPECIFICITY PROTEIN PHOSPHATASE 12"/>
    <property type="match status" value="1"/>
</dbReference>
<dbReference type="VEuPathDB" id="ToxoDB:TGDOM2_235890"/>
<evidence type="ECO:0000256" key="3">
    <source>
        <dbReference type="ARBA" id="ARBA00022801"/>
    </source>
</evidence>
<evidence type="ECO:0000313" key="6">
    <source>
        <dbReference type="EMBL" id="KFG31596.1"/>
    </source>
</evidence>
<dbReference type="AlphaFoldDB" id="A0A086JHH8"/>
<evidence type="ECO:0000256" key="5">
    <source>
        <dbReference type="SAM" id="MobiDB-lite"/>
    </source>
</evidence>
<reference evidence="6 7" key="1">
    <citation type="submission" date="2014-02" db="EMBL/GenBank/DDBJ databases">
        <authorList>
            <person name="Sibley D."/>
            <person name="Venepally P."/>
            <person name="Karamycheva S."/>
            <person name="Hadjithomas M."/>
            <person name="Khan A."/>
            <person name="Brunk B."/>
            <person name="Roos D."/>
            <person name="Caler E."/>
            <person name="Lorenzi H."/>
        </authorList>
    </citation>
    <scope>NUCLEOTIDE SEQUENCE [LARGE SCALE GENOMIC DNA]</scope>
    <source>
        <strain evidence="6 7">GAB2-2007-GAL-DOM2</strain>
    </source>
</reference>
<keyword evidence="3" id="KW-0378">Hydrolase</keyword>
<dbReference type="OrthoDB" id="2017893at2759"/>
<name>A0A086JHH8_TOXGO</name>
<proteinExistence type="inferred from homology"/>
<keyword evidence="4" id="KW-0904">Protein phosphatase</keyword>
<evidence type="ECO:0000256" key="4">
    <source>
        <dbReference type="ARBA" id="ARBA00022912"/>
    </source>
</evidence>
<dbReference type="Proteomes" id="UP000028837">
    <property type="component" value="Unassembled WGS sequence"/>
</dbReference>
<dbReference type="EMBL" id="AHZU02001508">
    <property type="protein sequence ID" value="KFG31596.1"/>
    <property type="molecule type" value="Genomic_DNA"/>
</dbReference>
<dbReference type="PANTHER" id="PTHR45848">
    <property type="entry name" value="DUAL SPECIFICITY PROTEIN PHOSPHATASE 12 FAMILY MEMBER"/>
    <property type="match status" value="1"/>
</dbReference>
<evidence type="ECO:0000313" key="7">
    <source>
        <dbReference type="Proteomes" id="UP000028837"/>
    </source>
</evidence>
<evidence type="ECO:0000256" key="1">
    <source>
        <dbReference type="ARBA" id="ARBA00008601"/>
    </source>
</evidence>
<comment type="similarity">
    <text evidence="1">Belongs to the protein-tyrosine phosphatase family. Non-receptor class dual specificity subfamily.</text>
</comment>
<organism evidence="6 7">
    <name type="scientific">Toxoplasma gondii GAB2-2007-GAL-DOM2</name>
    <dbReference type="NCBI Taxonomy" id="1130820"/>
    <lineage>
        <taxon>Eukaryota</taxon>
        <taxon>Sar</taxon>
        <taxon>Alveolata</taxon>
        <taxon>Apicomplexa</taxon>
        <taxon>Conoidasida</taxon>
        <taxon>Coccidia</taxon>
        <taxon>Eucoccidiorida</taxon>
        <taxon>Eimeriorina</taxon>
        <taxon>Sarcocystidae</taxon>
        <taxon>Toxoplasma</taxon>
    </lineage>
</organism>
<gene>
    <name evidence="6" type="ORF">TGDOM2_235890</name>
</gene>
<feature type="compositionally biased region" description="Polar residues" evidence="5">
    <location>
        <begin position="33"/>
        <end position="42"/>
    </location>
</feature>
<dbReference type="GO" id="GO:0004725">
    <property type="term" value="F:protein tyrosine phosphatase activity"/>
    <property type="evidence" value="ECO:0007669"/>
    <property type="project" value="UniProtKB-EC"/>
</dbReference>
<evidence type="ECO:0000256" key="2">
    <source>
        <dbReference type="ARBA" id="ARBA00013064"/>
    </source>
</evidence>
<accession>A0A086JHH8</accession>
<dbReference type="EC" id="3.1.3.48" evidence="2"/>
<sequence length="165" mass="18737">MEEQDRPVVQEQEEDEKGEMKREAEKDEDTEETGQIPNVSSQSEAAVSMYACRRCRRVLFADEHIVPHSKVEKLASAVGPSPTKQRSCNMAFVEPLTWMGDVHEMTGKLLCPTERCKAKLGVWSWHGLPCNCGQWHCPAFQIQLRRVDNLPRSAEADSLEIQNIL</sequence>